<name>A0A1E5SZ87_9BACT</name>
<proteinExistence type="predicted"/>
<evidence type="ECO:0000256" key="4">
    <source>
        <dbReference type="SAM" id="SignalP"/>
    </source>
</evidence>
<accession>A0A1E5SZ87</accession>
<evidence type="ECO:0000313" key="6">
    <source>
        <dbReference type="Proteomes" id="UP000095552"/>
    </source>
</evidence>
<comment type="caution">
    <text evidence="5">The sequence shown here is derived from an EMBL/GenBank/DDBJ whole genome shotgun (WGS) entry which is preliminary data.</text>
</comment>
<dbReference type="RefSeq" id="WP_069835949.1">
    <property type="nucleotide sequence ID" value="NZ_MDGQ01000005.1"/>
</dbReference>
<dbReference type="Pfam" id="PF13181">
    <property type="entry name" value="TPR_8"/>
    <property type="match status" value="1"/>
</dbReference>
<feature type="repeat" description="TPR" evidence="3">
    <location>
        <begin position="52"/>
        <end position="85"/>
    </location>
</feature>
<dbReference type="Gene3D" id="1.25.40.10">
    <property type="entry name" value="Tetratricopeptide repeat domain"/>
    <property type="match status" value="1"/>
</dbReference>
<evidence type="ECO:0000256" key="1">
    <source>
        <dbReference type="ARBA" id="ARBA00022737"/>
    </source>
</evidence>
<keyword evidence="4" id="KW-0732">Signal</keyword>
<dbReference type="SMART" id="SM00028">
    <property type="entry name" value="TPR"/>
    <property type="match status" value="3"/>
</dbReference>
<evidence type="ECO:0008006" key="7">
    <source>
        <dbReference type="Google" id="ProtNLM"/>
    </source>
</evidence>
<keyword evidence="2 3" id="KW-0802">TPR repeat</keyword>
<dbReference type="InterPro" id="IPR011990">
    <property type="entry name" value="TPR-like_helical_dom_sf"/>
</dbReference>
<dbReference type="GO" id="GO:0006401">
    <property type="term" value="P:RNA catabolic process"/>
    <property type="evidence" value="ECO:0007669"/>
    <property type="project" value="InterPro"/>
</dbReference>
<organism evidence="5 6">
    <name type="scientific">Roseivirga misakiensis</name>
    <dbReference type="NCBI Taxonomy" id="1563681"/>
    <lineage>
        <taxon>Bacteria</taxon>
        <taxon>Pseudomonadati</taxon>
        <taxon>Bacteroidota</taxon>
        <taxon>Cytophagia</taxon>
        <taxon>Cytophagales</taxon>
        <taxon>Roseivirgaceae</taxon>
        <taxon>Roseivirga</taxon>
    </lineage>
</organism>
<dbReference type="InterPro" id="IPR039226">
    <property type="entry name" value="Ski3/TTC37"/>
</dbReference>
<feature type="signal peptide" evidence="4">
    <location>
        <begin position="1"/>
        <end position="19"/>
    </location>
</feature>
<dbReference type="InterPro" id="IPR019734">
    <property type="entry name" value="TPR_rpt"/>
</dbReference>
<evidence type="ECO:0000313" key="5">
    <source>
        <dbReference type="EMBL" id="OEK04444.1"/>
    </source>
</evidence>
<gene>
    <name evidence="5" type="ORF">BFP71_13290</name>
</gene>
<dbReference type="EMBL" id="MDGQ01000005">
    <property type="protein sequence ID" value="OEK04444.1"/>
    <property type="molecule type" value="Genomic_DNA"/>
</dbReference>
<dbReference type="PANTHER" id="PTHR15704">
    <property type="entry name" value="SUPERKILLER 3 PROTEIN-RELATED"/>
    <property type="match status" value="1"/>
</dbReference>
<dbReference type="OrthoDB" id="975083at2"/>
<sequence>MKRSLIYTCLVLLSSSVFAQNLEEAIKFYKNGDSKSAKGILVEVNSKSEDYEKAQYYLGRIAFDNDDYSQAIDHFKTVIKKNDQNSDYYTWLGNAYGVYAQNSSRIRQGIIAPKIRKNYEKAIAIDPQNLDAQKGLIEYYTQAPAFMGGSLDKALNTAQTIKSFNEKEGYLALSTVYQRKEEYVKAEDALLKLVALDNRYKTSLGTFYQNRAMYEKAFKHFEDMRLNEPENTNAIYQFGRTSALSGQRTEEGIKALETYMTLPIQQGAPSFAAAKMRLGMIYEKIGDKEKAKAYYKSSLSDDPKMQLAKQGLKRVK</sequence>
<feature type="chain" id="PRO_5009185734" description="Tetratricopeptide repeat protein" evidence="4">
    <location>
        <begin position="20"/>
        <end position="316"/>
    </location>
</feature>
<reference evidence="5 6" key="1">
    <citation type="submission" date="2016-08" db="EMBL/GenBank/DDBJ databases">
        <title>Draft genome of Fabibacter sp. strain SK-8.</title>
        <authorList>
            <person name="Wong S.-K."/>
            <person name="Hamasaki K."/>
            <person name="Yoshizawa S."/>
        </authorList>
    </citation>
    <scope>NUCLEOTIDE SEQUENCE [LARGE SCALE GENOMIC DNA]</scope>
    <source>
        <strain evidence="5 6">SK-8</strain>
    </source>
</reference>
<dbReference type="SUPFAM" id="SSF48452">
    <property type="entry name" value="TPR-like"/>
    <property type="match status" value="1"/>
</dbReference>
<dbReference type="PANTHER" id="PTHR15704:SF7">
    <property type="entry name" value="SUPERKILLER COMPLEX PROTEIN 3"/>
    <property type="match status" value="1"/>
</dbReference>
<keyword evidence="6" id="KW-1185">Reference proteome</keyword>
<dbReference type="AlphaFoldDB" id="A0A1E5SZ87"/>
<dbReference type="Pfam" id="PF13432">
    <property type="entry name" value="TPR_16"/>
    <property type="match status" value="1"/>
</dbReference>
<keyword evidence="1" id="KW-0677">Repeat</keyword>
<dbReference type="STRING" id="1563681.BFP71_13290"/>
<evidence type="ECO:0000256" key="2">
    <source>
        <dbReference type="ARBA" id="ARBA00022803"/>
    </source>
</evidence>
<dbReference type="Proteomes" id="UP000095552">
    <property type="component" value="Unassembled WGS sequence"/>
</dbReference>
<feature type="repeat" description="TPR" evidence="3">
    <location>
        <begin position="272"/>
        <end position="305"/>
    </location>
</feature>
<dbReference type="PROSITE" id="PS50005">
    <property type="entry name" value="TPR"/>
    <property type="match status" value="2"/>
</dbReference>
<protein>
    <recommendedName>
        <fullName evidence="7">Tetratricopeptide repeat protein</fullName>
    </recommendedName>
</protein>
<dbReference type="GO" id="GO:0055087">
    <property type="term" value="C:Ski complex"/>
    <property type="evidence" value="ECO:0007669"/>
    <property type="project" value="InterPro"/>
</dbReference>
<evidence type="ECO:0000256" key="3">
    <source>
        <dbReference type="PROSITE-ProRule" id="PRU00339"/>
    </source>
</evidence>